<dbReference type="RefSeq" id="WP_083132722.1">
    <property type="nucleotide sequence ID" value="NZ_AP022607.1"/>
</dbReference>
<evidence type="ECO:0000256" key="1">
    <source>
        <dbReference type="SAM" id="Phobius"/>
    </source>
</evidence>
<feature type="transmembrane region" description="Helical" evidence="1">
    <location>
        <begin position="126"/>
        <end position="144"/>
    </location>
</feature>
<evidence type="ECO:0000313" key="4">
    <source>
        <dbReference type="Proteomes" id="UP000192441"/>
    </source>
</evidence>
<organism evidence="3 4">
    <name type="scientific">Mycobacterium branderi</name>
    <dbReference type="NCBI Taxonomy" id="43348"/>
    <lineage>
        <taxon>Bacteria</taxon>
        <taxon>Bacillati</taxon>
        <taxon>Actinomycetota</taxon>
        <taxon>Actinomycetes</taxon>
        <taxon>Mycobacteriales</taxon>
        <taxon>Mycobacteriaceae</taxon>
        <taxon>Mycobacterium</taxon>
    </lineage>
</organism>
<proteinExistence type="predicted"/>
<reference evidence="2" key="3">
    <citation type="submission" date="2020-02" db="EMBL/GenBank/DDBJ databases">
        <authorList>
            <person name="Matsumoto Y."/>
            <person name="Motooka D."/>
            <person name="Nakamura S."/>
        </authorList>
    </citation>
    <scope>NUCLEOTIDE SEQUENCE</scope>
    <source>
        <strain evidence="2">JCM 12687</strain>
        <plasmid evidence="2">pJCM12687</plasmid>
    </source>
</reference>
<keyword evidence="1" id="KW-0472">Membrane</keyword>
<feature type="transmembrane region" description="Helical" evidence="1">
    <location>
        <begin position="37"/>
        <end position="64"/>
    </location>
</feature>
<keyword evidence="1" id="KW-1133">Transmembrane helix</keyword>
<evidence type="ECO:0000313" key="3">
    <source>
        <dbReference type="EMBL" id="ORA35451.1"/>
    </source>
</evidence>
<evidence type="ECO:0000313" key="5">
    <source>
        <dbReference type="Proteomes" id="UP000467379"/>
    </source>
</evidence>
<dbReference type="Proteomes" id="UP000192441">
    <property type="component" value="Unassembled WGS sequence"/>
</dbReference>
<feature type="transmembrane region" description="Helical" evidence="1">
    <location>
        <begin position="206"/>
        <end position="227"/>
    </location>
</feature>
<dbReference type="Proteomes" id="UP000467379">
    <property type="component" value="Plasmid pJCM12687"/>
</dbReference>
<accession>A0A7I7WGU7</accession>
<keyword evidence="1" id="KW-0812">Transmembrane</keyword>
<geneLocation type="plasmid" evidence="2 5">
    <name>pJCM12687</name>
</geneLocation>
<dbReference type="EMBL" id="AP022607">
    <property type="protein sequence ID" value="BBZ15158.1"/>
    <property type="molecule type" value="Genomic_DNA"/>
</dbReference>
<name>A0A7I7WGU7_9MYCO</name>
<keyword evidence="2" id="KW-0614">Plasmid</keyword>
<reference evidence="3 4" key="1">
    <citation type="submission" date="2016-12" db="EMBL/GenBank/DDBJ databases">
        <title>The new phylogeny of genus Mycobacterium.</title>
        <authorList>
            <person name="Tortoli E."/>
            <person name="Trovato A."/>
            <person name="Cirillo D.M."/>
        </authorList>
    </citation>
    <scope>NUCLEOTIDE SEQUENCE [LARGE SCALE GENOMIC DNA]</scope>
    <source>
        <strain evidence="3 4">DSM 44624</strain>
    </source>
</reference>
<reference evidence="2 5" key="2">
    <citation type="journal article" date="2019" name="Emerg. Microbes Infect.">
        <title>Comprehensive subspecies identification of 175 nontuberculous mycobacteria species based on 7547 genomic profiles.</title>
        <authorList>
            <person name="Matsumoto Y."/>
            <person name="Kinjo T."/>
            <person name="Motooka D."/>
            <person name="Nabeya D."/>
            <person name="Jung N."/>
            <person name="Uechi K."/>
            <person name="Horii T."/>
            <person name="Iida T."/>
            <person name="Fujita J."/>
            <person name="Nakamura S."/>
        </authorList>
    </citation>
    <scope>NUCLEOTIDE SEQUENCE [LARGE SCALE GENOMIC DNA]</scope>
    <source>
        <strain evidence="2 5">JCM 12687</strain>
        <plasmid evidence="2">pJCM12687</plasmid>
    </source>
</reference>
<keyword evidence="5" id="KW-1185">Reference proteome</keyword>
<dbReference type="EMBL" id="MVHM01000012">
    <property type="protein sequence ID" value="ORA35451.1"/>
    <property type="molecule type" value="Genomic_DNA"/>
</dbReference>
<dbReference type="OrthoDB" id="4751929at2"/>
<feature type="transmembrane region" description="Helical" evidence="1">
    <location>
        <begin position="7"/>
        <end position="31"/>
    </location>
</feature>
<dbReference type="AlphaFoldDB" id="A0A7I7WGU7"/>
<feature type="transmembrane region" description="Helical" evidence="1">
    <location>
        <begin position="150"/>
        <end position="167"/>
    </location>
</feature>
<evidence type="ECO:0008006" key="6">
    <source>
        <dbReference type="Google" id="ProtNLM"/>
    </source>
</evidence>
<evidence type="ECO:0000313" key="2">
    <source>
        <dbReference type="EMBL" id="BBZ15158.1"/>
    </source>
</evidence>
<gene>
    <name evidence="3" type="ORF">BST20_17830</name>
    <name evidence="2" type="ORF">MBRA_53530</name>
</gene>
<protein>
    <recommendedName>
        <fullName evidence="6">Integral membrane protein</fullName>
    </recommendedName>
</protein>
<sequence>MIANRFWLLPLWVQGLVRAAIFALAVGAVVYVLYPTFIYRMGVLLSALSVIALCGIAMGATLYIQRPVRQRAVQALGGLDRPRSLTALEALRTGEVPSDPEVLAAAIRAGTLAQAYRRKTTRAQRAAQWCIPVVAITAGVVELFRLPPAFGGLLTGAGLLWVVQLVTNARRRRRTDESLQVLRAAADPGMPEAADVDASALPPLRYGLGIAAIVIPVIAFMTLVWFVSFSDRDCRVAGAAVNLIYDKRQLADPRNSEASLPAYRAWSQQLRSYADQVSDPRIAPRLRRIGDLSAQAVALVEHSRGADAGDSREDILPGPDKAFGATMQAIYTEDAAVAAVCFPHR</sequence>